<keyword evidence="2" id="KW-0210">Decarboxylase</keyword>
<dbReference type="PATRIC" id="fig|45634.12.peg.238"/>
<keyword evidence="3" id="KW-0520">NAD</keyword>
<dbReference type="InterPro" id="IPR044516">
    <property type="entry name" value="UXS-like"/>
</dbReference>
<dbReference type="EC" id="4.2.1.46" evidence="6"/>
<dbReference type="AlphaFoldDB" id="A0A139N537"/>
<evidence type="ECO:0000313" key="7">
    <source>
        <dbReference type="Proteomes" id="UP000070377"/>
    </source>
</evidence>
<organism evidence="6 7">
    <name type="scientific">Streptococcus cristatus</name>
    <dbReference type="NCBI Taxonomy" id="45634"/>
    <lineage>
        <taxon>Bacteria</taxon>
        <taxon>Bacillati</taxon>
        <taxon>Bacillota</taxon>
        <taxon>Bacilli</taxon>
        <taxon>Lactobacillales</taxon>
        <taxon>Streptococcaceae</taxon>
        <taxon>Streptococcus</taxon>
    </lineage>
</organism>
<evidence type="ECO:0000256" key="3">
    <source>
        <dbReference type="ARBA" id="ARBA00023027"/>
    </source>
</evidence>
<dbReference type="GO" id="GO:0048040">
    <property type="term" value="F:UDP-glucuronate decarboxylase activity"/>
    <property type="evidence" value="ECO:0007669"/>
    <property type="project" value="TreeGrafter"/>
</dbReference>
<sequence>MNNRIIQADIEELVLTSPILKEFQKGTILVTGATGLLGNQVIRTLLEHNKRNQATVTVVALVRNKEKAEKLFSDVLNMSHFKLHVADIQTPIEITETIDYIIHGASVTDSSSFVTYPVDTIKTAIDGTKNLLDLAVEKKVKGFLYLSSLEVYGFPDPHRGMVSEEDYGYLDPLSVRSSYSEGKRMVECLCVAYLEQYGVPIKIARLTQTFGSGVSYSDNRVFAQFARSILEGKNIVLKTTGETVRSYCYTSDAVHALFYILLKGDHGQAYNVANKMTAISIRDMAELVITNFSQGKSKLVFDIAENPEKLGYNPVMKIELDTNKLERLGWKPKVGMEDMYNRLIKSMRIDRKKIEEK</sequence>
<dbReference type="GO" id="GO:0008460">
    <property type="term" value="F:dTDP-glucose 4,6-dehydratase activity"/>
    <property type="evidence" value="ECO:0007669"/>
    <property type="project" value="UniProtKB-EC"/>
</dbReference>
<comment type="caution">
    <text evidence="6">The sequence shown here is derived from an EMBL/GenBank/DDBJ whole genome shotgun (WGS) entry which is preliminary data.</text>
</comment>
<reference evidence="6 7" key="1">
    <citation type="submission" date="2016-01" db="EMBL/GenBank/DDBJ databases">
        <title>Highly variable Streptococcus oralis are common among viridans streptococci isolated from primates.</title>
        <authorList>
            <person name="Denapaite D."/>
            <person name="Rieger M."/>
            <person name="Koendgen S."/>
            <person name="Brueckner R."/>
            <person name="Ochigava I."/>
            <person name="Kappeler P."/>
            <person name="Maetz-Rensing K."/>
            <person name="Leendertz F."/>
            <person name="Hakenbeck R."/>
        </authorList>
    </citation>
    <scope>NUCLEOTIDE SEQUENCE [LARGE SCALE GENOMIC DNA]</scope>
    <source>
        <strain evidence="6 7">DD08</strain>
    </source>
</reference>
<name>A0A139N537_STRCR</name>
<dbReference type="Pfam" id="PF01370">
    <property type="entry name" value="Epimerase"/>
    <property type="match status" value="1"/>
</dbReference>
<protein>
    <submittedName>
        <fullName evidence="6">dTDP-glucose 4,6-dehydratase</fullName>
        <ecNumber evidence="6">4.2.1.46</ecNumber>
    </submittedName>
</protein>
<dbReference type="Proteomes" id="UP000070377">
    <property type="component" value="Unassembled WGS sequence"/>
</dbReference>
<evidence type="ECO:0000313" key="6">
    <source>
        <dbReference type="EMBL" id="KXT71042.1"/>
    </source>
</evidence>
<dbReference type="EMBL" id="LQRD01000015">
    <property type="protein sequence ID" value="KXT71042.1"/>
    <property type="molecule type" value="Genomic_DNA"/>
</dbReference>
<evidence type="ECO:0000256" key="1">
    <source>
        <dbReference type="ARBA" id="ARBA00001911"/>
    </source>
</evidence>
<feature type="domain" description="NAD-dependent epimerase/dehydratase" evidence="5">
    <location>
        <begin position="28"/>
        <end position="273"/>
    </location>
</feature>
<dbReference type="PANTHER" id="PTHR43078">
    <property type="entry name" value="UDP-GLUCURONIC ACID DECARBOXYLASE-RELATED"/>
    <property type="match status" value="1"/>
</dbReference>
<dbReference type="SUPFAM" id="SSF51735">
    <property type="entry name" value="NAD(P)-binding Rossmann-fold domains"/>
    <property type="match status" value="1"/>
</dbReference>
<gene>
    <name evidence="6" type="ORF">SCRDD08_00229</name>
</gene>
<dbReference type="Gene3D" id="3.40.50.720">
    <property type="entry name" value="NAD(P)-binding Rossmann-like Domain"/>
    <property type="match status" value="1"/>
</dbReference>
<dbReference type="InterPro" id="IPR036291">
    <property type="entry name" value="NAD(P)-bd_dom_sf"/>
</dbReference>
<dbReference type="InterPro" id="IPR001509">
    <property type="entry name" value="Epimerase_deHydtase"/>
</dbReference>
<dbReference type="GO" id="GO:0005737">
    <property type="term" value="C:cytoplasm"/>
    <property type="evidence" value="ECO:0007669"/>
    <property type="project" value="TreeGrafter"/>
</dbReference>
<dbReference type="GO" id="GO:0042732">
    <property type="term" value="P:D-xylose metabolic process"/>
    <property type="evidence" value="ECO:0007669"/>
    <property type="project" value="InterPro"/>
</dbReference>
<dbReference type="STRING" id="45634.SCRDD08_00229"/>
<proteinExistence type="predicted"/>
<accession>A0A139N537</accession>
<dbReference type="GO" id="GO:0070403">
    <property type="term" value="F:NAD+ binding"/>
    <property type="evidence" value="ECO:0007669"/>
    <property type="project" value="InterPro"/>
</dbReference>
<evidence type="ECO:0000256" key="2">
    <source>
        <dbReference type="ARBA" id="ARBA00022793"/>
    </source>
</evidence>
<keyword evidence="4 6" id="KW-0456">Lyase</keyword>
<comment type="cofactor">
    <cofactor evidence="1">
        <name>NAD(+)</name>
        <dbReference type="ChEBI" id="CHEBI:57540"/>
    </cofactor>
</comment>
<dbReference type="PANTHER" id="PTHR43078:SF6">
    <property type="entry name" value="UDP-GLUCURONIC ACID DECARBOXYLASE 1"/>
    <property type="match status" value="1"/>
</dbReference>
<evidence type="ECO:0000259" key="5">
    <source>
        <dbReference type="Pfam" id="PF01370"/>
    </source>
</evidence>
<evidence type="ECO:0000256" key="4">
    <source>
        <dbReference type="ARBA" id="ARBA00023239"/>
    </source>
</evidence>